<evidence type="ECO:0000256" key="6">
    <source>
        <dbReference type="ARBA" id="ARBA00023125"/>
    </source>
</evidence>
<dbReference type="STRING" id="435.A0U92_05530"/>
<keyword evidence="6 9" id="KW-0238">DNA-binding</keyword>
<feature type="active site" evidence="9">
    <location>
        <position position="262"/>
    </location>
</feature>
<evidence type="ECO:0000256" key="4">
    <source>
        <dbReference type="ARBA" id="ARBA00022829"/>
    </source>
</evidence>
<dbReference type="SUPFAM" id="SSF47823">
    <property type="entry name" value="lambda integrase-like, N-terminal domain"/>
    <property type="match status" value="1"/>
</dbReference>
<comment type="subunit">
    <text evidence="9">Forms a cyclic heterotetrameric complex composed of two molecules of XerC and two molecules of XerD.</text>
</comment>
<comment type="function">
    <text evidence="9">Site-specific tyrosine recombinase, which acts by catalyzing the cutting and rejoining of the recombining DNA molecules. The XerC-XerD complex is essential to convert dimers of the bacterial chromosome into monomers to permit their segregation at cell division. It also contributes to the segregational stability of plasmids.</text>
</comment>
<dbReference type="InterPro" id="IPR044068">
    <property type="entry name" value="CB"/>
</dbReference>
<keyword evidence="2 9" id="KW-0963">Cytoplasm</keyword>
<evidence type="ECO:0000256" key="2">
    <source>
        <dbReference type="ARBA" id="ARBA00022490"/>
    </source>
</evidence>
<dbReference type="Pfam" id="PF00589">
    <property type="entry name" value="Phage_integrase"/>
    <property type="match status" value="1"/>
</dbReference>
<dbReference type="Gene3D" id="1.10.150.130">
    <property type="match status" value="1"/>
</dbReference>
<dbReference type="InterPro" id="IPR011010">
    <property type="entry name" value="DNA_brk_join_enz"/>
</dbReference>
<dbReference type="InterPro" id="IPR050090">
    <property type="entry name" value="Tyrosine_recombinase_XerCD"/>
</dbReference>
<keyword evidence="8 9" id="KW-0131">Cell cycle</keyword>
<dbReference type="GO" id="GO:0007059">
    <property type="term" value="P:chromosome segregation"/>
    <property type="evidence" value="ECO:0007669"/>
    <property type="project" value="UniProtKB-UniRule"/>
</dbReference>
<keyword evidence="14" id="KW-1185">Reference proteome</keyword>
<dbReference type="OrthoDB" id="9801717at2"/>
<feature type="active site" evidence="9">
    <location>
        <position position="169"/>
    </location>
</feature>
<dbReference type="Gene3D" id="1.10.443.10">
    <property type="entry name" value="Intergrase catalytic core"/>
    <property type="match status" value="1"/>
</dbReference>
<feature type="active site" evidence="9">
    <location>
        <position position="265"/>
    </location>
</feature>
<accession>A0A1U9KET6</accession>
<organism evidence="13 14">
    <name type="scientific">Acetobacter aceti</name>
    <dbReference type="NCBI Taxonomy" id="435"/>
    <lineage>
        <taxon>Bacteria</taxon>
        <taxon>Pseudomonadati</taxon>
        <taxon>Pseudomonadota</taxon>
        <taxon>Alphaproteobacteria</taxon>
        <taxon>Acetobacterales</taxon>
        <taxon>Acetobacteraceae</taxon>
        <taxon>Acetobacter</taxon>
        <taxon>Acetobacter subgen. Acetobacter</taxon>
    </lineage>
</organism>
<reference evidence="13 14" key="1">
    <citation type="submission" date="2016-03" db="EMBL/GenBank/DDBJ databases">
        <title>Acetic acid bacteria sequencing.</title>
        <authorList>
            <person name="Brandt J."/>
            <person name="Jakob F."/>
            <person name="Vogel R.F."/>
        </authorList>
    </citation>
    <scope>NUCLEOTIDE SEQUENCE [LARGE SCALE GENOMIC DNA]</scope>
    <source>
        <strain evidence="13 14">TMW2.1153</strain>
    </source>
</reference>
<evidence type="ECO:0000256" key="9">
    <source>
        <dbReference type="HAMAP-Rule" id="MF_01808"/>
    </source>
</evidence>
<gene>
    <name evidence="9" type="primary">xerC</name>
    <name evidence="13" type="ORF">A0U92_05530</name>
</gene>
<dbReference type="GO" id="GO:0006313">
    <property type="term" value="P:DNA transposition"/>
    <property type="evidence" value="ECO:0007669"/>
    <property type="project" value="UniProtKB-UniRule"/>
</dbReference>
<name>A0A1U9KET6_ACEAC</name>
<evidence type="ECO:0000256" key="10">
    <source>
        <dbReference type="SAM" id="MobiDB-lite"/>
    </source>
</evidence>
<evidence type="ECO:0000313" key="13">
    <source>
        <dbReference type="EMBL" id="AQS84323.1"/>
    </source>
</evidence>
<dbReference type="EMBL" id="CP014692">
    <property type="protein sequence ID" value="AQS84323.1"/>
    <property type="molecule type" value="Genomic_DNA"/>
</dbReference>
<evidence type="ECO:0000256" key="3">
    <source>
        <dbReference type="ARBA" id="ARBA00022618"/>
    </source>
</evidence>
<dbReference type="PROSITE" id="PS51898">
    <property type="entry name" value="TYR_RECOMBINASE"/>
    <property type="match status" value="1"/>
</dbReference>
<dbReference type="GO" id="GO:0009037">
    <property type="term" value="F:tyrosine-based site-specific recombinase activity"/>
    <property type="evidence" value="ECO:0007669"/>
    <property type="project" value="UniProtKB-UniRule"/>
</dbReference>
<feature type="region of interest" description="Disordered" evidence="10">
    <location>
        <begin position="68"/>
        <end position="89"/>
    </location>
</feature>
<dbReference type="Pfam" id="PF02899">
    <property type="entry name" value="Phage_int_SAM_1"/>
    <property type="match status" value="1"/>
</dbReference>
<dbReference type="PANTHER" id="PTHR30349:SF90">
    <property type="entry name" value="TYROSINE RECOMBINASE XERD"/>
    <property type="match status" value="1"/>
</dbReference>
<dbReference type="RefSeq" id="WP_077812365.1">
    <property type="nucleotide sequence ID" value="NZ_CP014692.1"/>
</dbReference>
<dbReference type="InterPro" id="IPR023009">
    <property type="entry name" value="Tyrosine_recombinase_XerC/XerD"/>
</dbReference>
<dbReference type="PANTHER" id="PTHR30349">
    <property type="entry name" value="PHAGE INTEGRASE-RELATED"/>
    <property type="match status" value="1"/>
</dbReference>
<dbReference type="GO" id="GO:0005737">
    <property type="term" value="C:cytoplasm"/>
    <property type="evidence" value="ECO:0007669"/>
    <property type="project" value="UniProtKB-SubCell"/>
</dbReference>
<evidence type="ECO:0000259" key="12">
    <source>
        <dbReference type="PROSITE" id="PS51900"/>
    </source>
</evidence>
<feature type="active site" evidence="9">
    <location>
        <position position="288"/>
    </location>
</feature>
<dbReference type="InterPro" id="IPR013762">
    <property type="entry name" value="Integrase-like_cat_sf"/>
</dbReference>
<dbReference type="eggNOG" id="COG4974">
    <property type="taxonomic scope" value="Bacteria"/>
</dbReference>
<dbReference type="HAMAP" id="MF_01808">
    <property type="entry name" value="Recomb_XerC_XerD"/>
    <property type="match status" value="1"/>
</dbReference>
<dbReference type="InterPro" id="IPR010998">
    <property type="entry name" value="Integrase_recombinase_N"/>
</dbReference>
<feature type="active site" description="O-(3'-phospho-DNA)-tyrosine intermediate" evidence="9">
    <location>
        <position position="297"/>
    </location>
</feature>
<sequence>MKAHDALQEFLAWMTAERGASQHTIDAYQGDLSRFLGFLTTHHGEEPTLATLGAASLSDLRAWLAHEQTQALTPRPGQRPTTRDKSARTRSRRVSALRSFFRFLARHKGVENPAPSLLATPRTKKPLPRPLPVAEALEAGEGIGMLEVNSMAQERDKALFLLLYGGGLRISEGLGLNVGDFDEALSTGVFRIRGKGNKERLVPLLPRVSEALTRWRGFHPSPSRNEPLFPGVRGGRLNAAVAQKAMRQWRKSEGLPEHATPHALRHSFATHMMEGGADLRVIQELLGHASLSTTQRYTLADEALLLDVWQKAHPRASKTAGDR</sequence>
<feature type="active site" evidence="9">
    <location>
        <position position="195"/>
    </location>
</feature>
<dbReference type="KEGG" id="aace:A0U92_05530"/>
<evidence type="ECO:0000313" key="14">
    <source>
        <dbReference type="Proteomes" id="UP000188937"/>
    </source>
</evidence>
<dbReference type="AlphaFoldDB" id="A0A1U9KET6"/>
<comment type="similarity">
    <text evidence="9">Belongs to the 'phage' integrase family. XerC subfamily.</text>
</comment>
<keyword evidence="5 9" id="KW-0229">DNA integration</keyword>
<comment type="subcellular location">
    <subcellularLocation>
        <location evidence="1 9">Cytoplasm</location>
    </subcellularLocation>
</comment>
<evidence type="ECO:0000256" key="5">
    <source>
        <dbReference type="ARBA" id="ARBA00022908"/>
    </source>
</evidence>
<dbReference type="GO" id="GO:0051301">
    <property type="term" value="P:cell division"/>
    <property type="evidence" value="ECO:0007669"/>
    <property type="project" value="UniProtKB-KW"/>
</dbReference>
<protein>
    <recommendedName>
        <fullName evidence="9">Tyrosine recombinase XerC</fullName>
    </recommendedName>
</protein>
<keyword evidence="4 9" id="KW-0159">Chromosome partition</keyword>
<evidence type="ECO:0000259" key="11">
    <source>
        <dbReference type="PROSITE" id="PS51898"/>
    </source>
</evidence>
<proteinExistence type="inferred from homology"/>
<dbReference type="InterPro" id="IPR004107">
    <property type="entry name" value="Integrase_SAM-like_N"/>
</dbReference>
<keyword evidence="3 9" id="KW-0132">Cell division</keyword>
<evidence type="ECO:0000256" key="8">
    <source>
        <dbReference type="ARBA" id="ARBA00023306"/>
    </source>
</evidence>
<keyword evidence="7 9" id="KW-0233">DNA recombination</keyword>
<dbReference type="SUPFAM" id="SSF56349">
    <property type="entry name" value="DNA breaking-rejoining enzymes"/>
    <property type="match status" value="1"/>
</dbReference>
<dbReference type="InterPro" id="IPR002104">
    <property type="entry name" value="Integrase_catalytic"/>
</dbReference>
<feature type="domain" description="Tyr recombinase" evidence="11">
    <location>
        <begin position="126"/>
        <end position="310"/>
    </location>
</feature>
<dbReference type="GO" id="GO:0003677">
    <property type="term" value="F:DNA binding"/>
    <property type="evidence" value="ECO:0007669"/>
    <property type="project" value="UniProtKB-UniRule"/>
</dbReference>
<evidence type="ECO:0000256" key="7">
    <source>
        <dbReference type="ARBA" id="ARBA00023172"/>
    </source>
</evidence>
<dbReference type="PROSITE" id="PS51900">
    <property type="entry name" value="CB"/>
    <property type="match status" value="1"/>
</dbReference>
<dbReference type="Proteomes" id="UP000188937">
    <property type="component" value="Chromosome"/>
</dbReference>
<evidence type="ECO:0000256" key="1">
    <source>
        <dbReference type="ARBA" id="ARBA00004496"/>
    </source>
</evidence>
<feature type="domain" description="Core-binding (CB)" evidence="12">
    <location>
        <begin position="1"/>
        <end position="105"/>
    </location>
</feature>